<dbReference type="InterPro" id="IPR001969">
    <property type="entry name" value="Aspartic_peptidase_AS"/>
</dbReference>
<dbReference type="Pfam" id="PF13650">
    <property type="entry name" value="Asp_protease_2"/>
    <property type="match status" value="1"/>
</dbReference>
<gene>
    <name evidence="1" type="ORF">DRP53_10590</name>
</gene>
<evidence type="ECO:0008006" key="3">
    <source>
        <dbReference type="Google" id="ProtNLM"/>
    </source>
</evidence>
<dbReference type="Gene3D" id="2.40.70.10">
    <property type="entry name" value="Acid Proteases"/>
    <property type="match status" value="1"/>
</dbReference>
<dbReference type="InterPro" id="IPR021109">
    <property type="entry name" value="Peptidase_aspartic_dom_sf"/>
</dbReference>
<evidence type="ECO:0000313" key="2">
    <source>
        <dbReference type="Proteomes" id="UP000268469"/>
    </source>
</evidence>
<name>A0A660SCL4_UNCW3</name>
<dbReference type="Proteomes" id="UP000268469">
    <property type="component" value="Unassembled WGS sequence"/>
</dbReference>
<comment type="caution">
    <text evidence="1">The sequence shown here is derived from an EMBL/GenBank/DDBJ whole genome shotgun (WGS) entry which is preliminary data.</text>
</comment>
<dbReference type="PROSITE" id="PS00141">
    <property type="entry name" value="ASP_PROTEASE"/>
    <property type="match status" value="1"/>
</dbReference>
<protein>
    <recommendedName>
        <fullName evidence="3">Retroviral-like aspartic protease</fullName>
    </recommendedName>
</protein>
<dbReference type="AlphaFoldDB" id="A0A660SCL4"/>
<dbReference type="EMBL" id="QNBE01000154">
    <property type="protein sequence ID" value="RKX68519.1"/>
    <property type="molecule type" value="Genomic_DNA"/>
</dbReference>
<dbReference type="GO" id="GO:0004190">
    <property type="term" value="F:aspartic-type endopeptidase activity"/>
    <property type="evidence" value="ECO:0007669"/>
    <property type="project" value="InterPro"/>
</dbReference>
<dbReference type="GO" id="GO:0006508">
    <property type="term" value="P:proteolysis"/>
    <property type="evidence" value="ECO:0007669"/>
    <property type="project" value="InterPro"/>
</dbReference>
<proteinExistence type="predicted"/>
<evidence type="ECO:0000313" key="1">
    <source>
        <dbReference type="EMBL" id="RKX68519.1"/>
    </source>
</evidence>
<reference evidence="1 2" key="1">
    <citation type="submission" date="2018-06" db="EMBL/GenBank/DDBJ databases">
        <title>Extensive metabolic versatility and redundancy in microbially diverse, dynamic hydrothermal sediments.</title>
        <authorList>
            <person name="Dombrowski N."/>
            <person name="Teske A."/>
            <person name="Baker B.J."/>
        </authorList>
    </citation>
    <scope>NUCLEOTIDE SEQUENCE [LARGE SCALE GENOMIC DNA]</scope>
    <source>
        <strain evidence="1">B36_G15</strain>
    </source>
</reference>
<dbReference type="SUPFAM" id="SSF50630">
    <property type="entry name" value="Acid proteases"/>
    <property type="match status" value="1"/>
</dbReference>
<organism evidence="1 2">
    <name type="scientific">candidate division WOR-3 bacterium</name>
    <dbReference type="NCBI Taxonomy" id="2052148"/>
    <lineage>
        <taxon>Bacteria</taxon>
        <taxon>Bacteria division WOR-3</taxon>
    </lineage>
</organism>
<dbReference type="CDD" id="cd00303">
    <property type="entry name" value="retropepsin_like"/>
    <property type="match status" value="1"/>
</dbReference>
<sequence>MVIEKRILLKGSKGEKEITAVFDSGASYSCIRPELAGRLGITEDLPEPMEFGTAKEGEKLVADRAVRLNFYIDGHRFSDEFMLIPGLSDPVIIGAKTLQAWRMKLDFENDEVIIDPRVTKLRLL</sequence>
<accession>A0A660SCL4</accession>